<organism evidence="3 4">
    <name type="scientific">Alishewanella maricola</name>
    <dbReference type="NCBI Taxonomy" id="2795740"/>
    <lineage>
        <taxon>Bacteria</taxon>
        <taxon>Pseudomonadati</taxon>
        <taxon>Pseudomonadota</taxon>
        <taxon>Gammaproteobacteria</taxon>
        <taxon>Alteromonadales</taxon>
        <taxon>Alteromonadaceae</taxon>
        <taxon>Alishewanella</taxon>
    </lineage>
</organism>
<dbReference type="SUPFAM" id="SSF52151">
    <property type="entry name" value="FabD/lysophospholipase-like"/>
    <property type="match status" value="1"/>
</dbReference>
<comment type="caution">
    <text evidence="3">The sequence shown here is derived from an EMBL/GenBank/DDBJ whole genome shotgun (WGS) entry which is preliminary data.</text>
</comment>
<dbReference type="InterPro" id="IPR016035">
    <property type="entry name" value="Acyl_Trfase/lysoPLipase"/>
</dbReference>
<dbReference type="Proteomes" id="UP000633814">
    <property type="component" value="Unassembled WGS sequence"/>
</dbReference>
<evidence type="ECO:0000259" key="2">
    <source>
        <dbReference type="Pfam" id="PF01734"/>
    </source>
</evidence>
<proteinExistence type="predicted"/>
<evidence type="ECO:0000256" key="1">
    <source>
        <dbReference type="ARBA" id="ARBA00023098"/>
    </source>
</evidence>
<protein>
    <submittedName>
        <fullName evidence="3">Patatin-like phospholipase family protein</fullName>
    </submittedName>
</protein>
<reference evidence="3 4" key="1">
    <citation type="submission" date="2021-10" db="EMBL/GenBank/DDBJ databases">
        <title>Alishewanella koreense sp. nov. isolated from seawater of southwestern coast in South Korea and the proposal for the reclassification of Rheinheimera perlucida and Rheinheimera tuosuensis as Arsukibacterium perlucida and Arsukibacterium tuosuensis.</title>
        <authorList>
            <person name="Kim K.H."/>
            <person name="Ruan W."/>
            <person name="Kim K.R."/>
            <person name="Baek J.H."/>
            <person name="Jeon C.O."/>
        </authorList>
    </citation>
    <scope>NUCLEOTIDE SEQUENCE [LARGE SCALE GENOMIC DNA]</scope>
    <source>
        <strain evidence="3 4">16-MA</strain>
    </source>
</reference>
<name>A0ABS8C3J8_9ALTE</name>
<dbReference type="EMBL" id="JAEINI020000004">
    <property type="protein sequence ID" value="MCB5226879.1"/>
    <property type="molecule type" value="Genomic_DNA"/>
</dbReference>
<dbReference type="Pfam" id="PF01734">
    <property type="entry name" value="Patatin"/>
    <property type="match status" value="1"/>
</dbReference>
<feature type="domain" description="PNPLA" evidence="2">
    <location>
        <begin position="59"/>
        <end position="243"/>
    </location>
</feature>
<keyword evidence="1" id="KW-0443">Lipid metabolism</keyword>
<gene>
    <name evidence="3" type="ORF">JAO78_008625</name>
</gene>
<keyword evidence="4" id="KW-1185">Reference proteome</keyword>
<accession>A0ABS8C3J8</accession>
<sequence>MQKPLRVLAGQRAFTQIQQQGLHADDISVMIGASGGPKWFCLYGLDQYLLTQFFKNRSKPLHLLGSSAGAWRFTCYAQQDGAAASSRFAKAYSEIRFPPQADIKLITQISQNIIKQILPDNDSIQQVLQHPVMKLNLIVDRAKGLNRSNRPWLQGTGLMLAAGANLLNRRLLRHFFQRIHFHVAGEAAPFFHSADLPTEHVLLNEHNLSAAVIASGAIPMVLEPVLDIQGAGQGHYFDGGITDYHFNQQFSSEGLVLYPHFYPDLTPGWFDKGLKWRRANRAYLDNVVILCPSPAWISSLPHGKIPDRKDFKLNEAQRIQAWQTVLSRSHELADAFASGHYQLERL</sequence>
<dbReference type="RefSeq" id="WP_226750964.1">
    <property type="nucleotide sequence ID" value="NZ_JAEINI020000004.1"/>
</dbReference>
<dbReference type="InterPro" id="IPR002641">
    <property type="entry name" value="PNPLA_dom"/>
</dbReference>
<evidence type="ECO:0000313" key="3">
    <source>
        <dbReference type="EMBL" id="MCB5226879.1"/>
    </source>
</evidence>
<evidence type="ECO:0000313" key="4">
    <source>
        <dbReference type="Proteomes" id="UP000633814"/>
    </source>
</evidence>